<dbReference type="SUPFAM" id="SSF52058">
    <property type="entry name" value="L domain-like"/>
    <property type="match status" value="1"/>
</dbReference>
<accession>A0AAD4VLC2</accession>
<keyword evidence="3" id="KW-1185">Reference proteome</keyword>
<gene>
    <name evidence="2" type="ORF">L3X38_026621</name>
</gene>
<dbReference type="AlphaFoldDB" id="A0AAD4VLC2"/>
<dbReference type="Proteomes" id="UP001054821">
    <property type="component" value="Chromosome 5"/>
</dbReference>
<proteinExistence type="predicted"/>
<dbReference type="InterPro" id="IPR032675">
    <property type="entry name" value="LRR_dom_sf"/>
</dbReference>
<name>A0AAD4VLC2_PRUDU</name>
<protein>
    <submittedName>
        <fullName evidence="2">Uncharacterized protein</fullName>
    </submittedName>
</protein>
<reference evidence="2 3" key="1">
    <citation type="journal article" date="2022" name="G3 (Bethesda)">
        <title>Whole-genome sequence and methylome profiling of the almond [Prunus dulcis (Mill.) D.A. Webb] cultivar 'Nonpareil'.</title>
        <authorList>
            <person name="D'Amico-Willman K.M."/>
            <person name="Ouma W.Z."/>
            <person name="Meulia T."/>
            <person name="Sideli G.M."/>
            <person name="Gradziel T.M."/>
            <person name="Fresnedo-Ramirez J."/>
        </authorList>
    </citation>
    <scope>NUCLEOTIDE SEQUENCE [LARGE SCALE GENOMIC DNA]</scope>
    <source>
        <strain evidence="2">Clone GOH B32 T37-40</strain>
    </source>
</reference>
<organism evidence="2 3">
    <name type="scientific">Prunus dulcis</name>
    <name type="common">Almond</name>
    <name type="synonym">Amygdalus dulcis</name>
    <dbReference type="NCBI Taxonomy" id="3755"/>
    <lineage>
        <taxon>Eukaryota</taxon>
        <taxon>Viridiplantae</taxon>
        <taxon>Streptophyta</taxon>
        <taxon>Embryophyta</taxon>
        <taxon>Tracheophyta</taxon>
        <taxon>Spermatophyta</taxon>
        <taxon>Magnoliopsida</taxon>
        <taxon>eudicotyledons</taxon>
        <taxon>Gunneridae</taxon>
        <taxon>Pentapetalae</taxon>
        <taxon>rosids</taxon>
        <taxon>fabids</taxon>
        <taxon>Rosales</taxon>
        <taxon>Rosaceae</taxon>
        <taxon>Amygdaloideae</taxon>
        <taxon>Amygdaleae</taxon>
        <taxon>Prunus</taxon>
    </lineage>
</organism>
<evidence type="ECO:0000256" key="1">
    <source>
        <dbReference type="SAM" id="MobiDB-lite"/>
    </source>
</evidence>
<comment type="caution">
    <text evidence="2">The sequence shown here is derived from an EMBL/GenBank/DDBJ whole genome shotgun (WGS) entry which is preliminary data.</text>
</comment>
<evidence type="ECO:0000313" key="2">
    <source>
        <dbReference type="EMBL" id="KAI5327225.1"/>
    </source>
</evidence>
<dbReference type="EMBL" id="JAJFAZ020000005">
    <property type="protein sequence ID" value="KAI5327225.1"/>
    <property type="molecule type" value="Genomic_DNA"/>
</dbReference>
<feature type="compositionally biased region" description="Polar residues" evidence="1">
    <location>
        <begin position="99"/>
        <end position="118"/>
    </location>
</feature>
<feature type="region of interest" description="Disordered" evidence="1">
    <location>
        <begin position="62"/>
        <end position="118"/>
    </location>
</feature>
<evidence type="ECO:0000313" key="3">
    <source>
        <dbReference type="Proteomes" id="UP001054821"/>
    </source>
</evidence>
<sequence>MHGSIHGGIGNLVSLSVLAMDYNYFSGSVPNEIGKLQKLQDCRLWAVEKALKMEVGLLGSMMDEEPERSWTDGAQGPQSNSTMPSPARARGGSHESRQAYRQVQSELLPGQNDTILTL</sequence>
<dbReference type="Gene3D" id="3.80.10.10">
    <property type="entry name" value="Ribonuclease Inhibitor"/>
    <property type="match status" value="1"/>
</dbReference>